<dbReference type="Proteomes" id="UP001162741">
    <property type="component" value="Chromosome"/>
</dbReference>
<keyword evidence="4 7" id="KW-0812">Transmembrane</keyword>
<evidence type="ECO:0000256" key="7">
    <source>
        <dbReference type="SAM" id="Phobius"/>
    </source>
</evidence>
<evidence type="ECO:0000313" key="9">
    <source>
        <dbReference type="Proteomes" id="UP001162741"/>
    </source>
</evidence>
<feature type="transmembrane region" description="Helical" evidence="7">
    <location>
        <begin position="113"/>
        <end position="133"/>
    </location>
</feature>
<evidence type="ECO:0000256" key="1">
    <source>
        <dbReference type="ARBA" id="ARBA00004651"/>
    </source>
</evidence>
<dbReference type="InterPro" id="IPR032808">
    <property type="entry name" value="DoxX"/>
</dbReference>
<evidence type="ECO:0000256" key="4">
    <source>
        <dbReference type="ARBA" id="ARBA00022692"/>
    </source>
</evidence>
<dbReference type="Pfam" id="PF07681">
    <property type="entry name" value="DoxX"/>
    <property type="match status" value="1"/>
</dbReference>
<comment type="similarity">
    <text evidence="2">Belongs to the DoxX family.</text>
</comment>
<dbReference type="PANTHER" id="PTHR33452:SF1">
    <property type="entry name" value="INNER MEMBRANE PROTEIN YPHA-RELATED"/>
    <property type="match status" value="1"/>
</dbReference>
<protein>
    <submittedName>
        <fullName evidence="8">DoxX family protein</fullName>
    </submittedName>
</protein>
<dbReference type="EMBL" id="CP107006">
    <property type="protein sequence ID" value="UYQ93794.1"/>
    <property type="molecule type" value="Genomic_DNA"/>
</dbReference>
<sequence>MTMMELLNTLLHTDLGNTVNNWAMLVFRILLSIQLFRVHGLKKFTGEEEVVPNPLGLPPKLNQMMAVVADTVVPALVTLGLGVRLAVWPTIGVTAVGYFIVHRRDPIAIRDVPYVYTICFLLIGILGPGTLSLDHYLYHLLNQ</sequence>
<keyword evidence="9" id="KW-1185">Reference proteome</keyword>
<feature type="transmembrane region" description="Helical" evidence="7">
    <location>
        <begin position="85"/>
        <end position="101"/>
    </location>
</feature>
<dbReference type="RefSeq" id="WP_264281801.1">
    <property type="nucleotide sequence ID" value="NZ_CP107006.1"/>
</dbReference>
<dbReference type="InterPro" id="IPR051907">
    <property type="entry name" value="DoxX-like_oxidoreductase"/>
</dbReference>
<evidence type="ECO:0000256" key="6">
    <source>
        <dbReference type="ARBA" id="ARBA00023136"/>
    </source>
</evidence>
<gene>
    <name evidence="8" type="ORF">MKQ68_01625</name>
</gene>
<comment type="subcellular location">
    <subcellularLocation>
        <location evidence="1">Cell membrane</location>
        <topology evidence="1">Multi-pass membrane protein</topology>
    </subcellularLocation>
</comment>
<dbReference type="PANTHER" id="PTHR33452">
    <property type="entry name" value="OXIDOREDUCTASE CATD-RELATED"/>
    <property type="match status" value="1"/>
</dbReference>
<accession>A0ABY6J685</accession>
<keyword evidence="3" id="KW-1003">Cell membrane</keyword>
<evidence type="ECO:0000256" key="3">
    <source>
        <dbReference type="ARBA" id="ARBA00022475"/>
    </source>
</evidence>
<proteinExistence type="inferred from homology"/>
<name>A0ABY6J685_9BACT</name>
<evidence type="ECO:0000313" key="8">
    <source>
        <dbReference type="EMBL" id="UYQ93794.1"/>
    </source>
</evidence>
<organism evidence="8 9">
    <name type="scientific">Chitinophaga horti</name>
    <dbReference type="NCBI Taxonomy" id="2920382"/>
    <lineage>
        <taxon>Bacteria</taxon>
        <taxon>Pseudomonadati</taxon>
        <taxon>Bacteroidota</taxon>
        <taxon>Chitinophagia</taxon>
        <taxon>Chitinophagales</taxon>
        <taxon>Chitinophagaceae</taxon>
        <taxon>Chitinophaga</taxon>
    </lineage>
</organism>
<keyword evidence="5 7" id="KW-1133">Transmembrane helix</keyword>
<evidence type="ECO:0000256" key="5">
    <source>
        <dbReference type="ARBA" id="ARBA00022989"/>
    </source>
</evidence>
<keyword evidence="6 7" id="KW-0472">Membrane</keyword>
<evidence type="ECO:0000256" key="2">
    <source>
        <dbReference type="ARBA" id="ARBA00006679"/>
    </source>
</evidence>
<reference evidence="8" key="1">
    <citation type="submission" date="2022-10" db="EMBL/GenBank/DDBJ databases">
        <title>Chitinophaga sp. nov., isolated from soil.</title>
        <authorList>
            <person name="Jeon C.O."/>
        </authorList>
    </citation>
    <scope>NUCLEOTIDE SEQUENCE</scope>
    <source>
        <strain evidence="8">R8</strain>
    </source>
</reference>